<comment type="caution">
    <text evidence="2">The sequence shown here is derived from an EMBL/GenBank/DDBJ whole genome shotgun (WGS) entry which is preliminary data.</text>
</comment>
<protein>
    <submittedName>
        <fullName evidence="2">Uncharacterized protein</fullName>
    </submittedName>
</protein>
<evidence type="ECO:0000313" key="2">
    <source>
        <dbReference type="EMBL" id="TCJ96424.1"/>
    </source>
</evidence>
<dbReference type="EMBL" id="SMFR01000002">
    <property type="protein sequence ID" value="TCJ96424.1"/>
    <property type="molecule type" value="Genomic_DNA"/>
</dbReference>
<sequence>MVYIRTRIDNRFAVPEYGDDSHRGISDERGDELAPLAPLAVIVSFALVATGCIASPSMGTWIRDYGAELVVFAFCLHMSLSVLLGSWGLRVWRHSR</sequence>
<keyword evidence="3" id="KW-1185">Reference proteome</keyword>
<name>A0A4R1FS69_9NOCA</name>
<keyword evidence="1" id="KW-0812">Transmembrane</keyword>
<dbReference type="Proteomes" id="UP000294856">
    <property type="component" value="Unassembled WGS sequence"/>
</dbReference>
<evidence type="ECO:0000313" key="3">
    <source>
        <dbReference type="Proteomes" id="UP000294856"/>
    </source>
</evidence>
<accession>A0A4R1FS69</accession>
<gene>
    <name evidence="2" type="ORF">DFR71_2454</name>
</gene>
<evidence type="ECO:0000256" key="1">
    <source>
        <dbReference type="SAM" id="Phobius"/>
    </source>
</evidence>
<feature type="transmembrane region" description="Helical" evidence="1">
    <location>
        <begin position="33"/>
        <end position="57"/>
    </location>
</feature>
<reference evidence="2 3" key="1">
    <citation type="submission" date="2019-03" db="EMBL/GenBank/DDBJ databases">
        <title>Genomic Encyclopedia of Type Strains, Phase IV (KMG-IV): sequencing the most valuable type-strain genomes for metagenomic binning, comparative biology and taxonomic classification.</title>
        <authorList>
            <person name="Goeker M."/>
        </authorList>
    </citation>
    <scope>NUCLEOTIDE SEQUENCE [LARGE SCALE GENOMIC DNA]</scope>
    <source>
        <strain evidence="2 3">DSM 44684</strain>
    </source>
</reference>
<dbReference type="AlphaFoldDB" id="A0A4R1FS69"/>
<organism evidence="2 3">
    <name type="scientific">Nocardia alba</name>
    <dbReference type="NCBI Taxonomy" id="225051"/>
    <lineage>
        <taxon>Bacteria</taxon>
        <taxon>Bacillati</taxon>
        <taxon>Actinomycetota</taxon>
        <taxon>Actinomycetes</taxon>
        <taxon>Mycobacteriales</taxon>
        <taxon>Nocardiaceae</taxon>
        <taxon>Nocardia</taxon>
    </lineage>
</organism>
<keyword evidence="1" id="KW-0472">Membrane</keyword>
<proteinExistence type="predicted"/>
<keyword evidence="1" id="KW-1133">Transmembrane helix</keyword>
<feature type="transmembrane region" description="Helical" evidence="1">
    <location>
        <begin position="69"/>
        <end position="89"/>
    </location>
</feature>